<sequence length="186" mass="20391">QLSTLHGDVALMLPLDASVAPTALDADEYGNARVGQTPARYGWLGAKQRSAETLTGLTLMGVRLYNPVTGRFLSTDPVYGGSANSYEYGYADPVNKFDLDGQWVPLVVFGVRAAVACFRYCKKAYKAAKYAYRGYKWGKSMRRARYVGKHRRAPRYSWSRAANRGRQGLRCGLQGGGLMTLGGAAY</sequence>
<reference evidence="1" key="1">
    <citation type="submission" date="2020-01" db="EMBL/GenBank/DDBJ databases">
        <title>Insect and environment-associated Actinomycetes.</title>
        <authorList>
            <person name="Currrie C."/>
            <person name="Chevrette M."/>
            <person name="Carlson C."/>
            <person name="Stubbendieck R."/>
            <person name="Wendt-Pienkowski E."/>
        </authorList>
    </citation>
    <scope>NUCLEOTIDE SEQUENCE</scope>
    <source>
        <strain evidence="1">SID7499</strain>
    </source>
</reference>
<evidence type="ECO:0000313" key="1">
    <source>
        <dbReference type="EMBL" id="NEE15564.1"/>
    </source>
</evidence>
<feature type="non-terminal residue" evidence="1">
    <location>
        <position position="186"/>
    </location>
</feature>
<gene>
    <name evidence="1" type="ORF">G3M58_55010</name>
</gene>
<organism evidence="1">
    <name type="scientific">Streptomyces sp. SID7499</name>
    <dbReference type="NCBI Taxonomy" id="2706086"/>
    <lineage>
        <taxon>Bacteria</taxon>
        <taxon>Bacillati</taxon>
        <taxon>Actinomycetota</taxon>
        <taxon>Actinomycetes</taxon>
        <taxon>Kitasatosporales</taxon>
        <taxon>Streptomycetaceae</taxon>
        <taxon>Streptomyces</taxon>
    </lineage>
</organism>
<feature type="non-terminal residue" evidence="1">
    <location>
        <position position="1"/>
    </location>
</feature>
<dbReference type="EMBL" id="JAAGMN010005674">
    <property type="protein sequence ID" value="NEE15564.1"/>
    <property type="molecule type" value="Genomic_DNA"/>
</dbReference>
<comment type="caution">
    <text evidence="1">The sequence shown here is derived from an EMBL/GenBank/DDBJ whole genome shotgun (WGS) entry which is preliminary data.</text>
</comment>
<dbReference type="NCBIfam" id="TIGR03696">
    <property type="entry name" value="Rhs_assc_core"/>
    <property type="match status" value="1"/>
</dbReference>
<protein>
    <recommendedName>
        <fullName evidence="2">RHS repeat-associated core domain-containing protein</fullName>
    </recommendedName>
</protein>
<dbReference type="AlphaFoldDB" id="A0A6G3XD13"/>
<accession>A0A6G3XD13</accession>
<evidence type="ECO:0008006" key="2">
    <source>
        <dbReference type="Google" id="ProtNLM"/>
    </source>
</evidence>
<proteinExistence type="predicted"/>
<name>A0A6G3XD13_9ACTN</name>
<dbReference type="InterPro" id="IPR022385">
    <property type="entry name" value="Rhs_assc_core"/>
</dbReference>
<dbReference type="Gene3D" id="2.180.10.10">
    <property type="entry name" value="RHS repeat-associated core"/>
    <property type="match status" value="1"/>
</dbReference>